<dbReference type="InterPro" id="IPR036165">
    <property type="entry name" value="YefM-like_sf"/>
</dbReference>
<evidence type="ECO:0000313" key="2">
    <source>
        <dbReference type="EMBL" id="AEI30425.1"/>
    </source>
</evidence>
<sequence>MYNLAMKRIYSVGSARANLPAILDDVQSGQVIQVTRHGKPVAVILSPGEYAALERRQSPFSEACAEFRQRFAVGELGLEREDLESLRDRRPGRKVRL</sequence>
<reference evidence="2" key="1">
    <citation type="submission" date="2011-04" db="EMBL/GenBank/DDBJ databases">
        <title>Taxonomic and functional metagenomic profiling of the microbial community in the anoxic sediment of a brackish shallow lake (Laguna de Carrizo Central Spain).</title>
        <authorList>
            <consortium name="CONSOLIDER consortium CSD2007-00005"/>
            <person name="Guazzaroni M.-E."/>
            <person name="Richter M."/>
            <person name="Garcia-Salamanca A."/>
            <person name="Yarza P."/>
            <person name="Ferrer M."/>
        </authorList>
    </citation>
    <scope>NUCLEOTIDE SEQUENCE</scope>
</reference>
<comment type="similarity">
    <text evidence="1">Belongs to the phD/YefM antitoxin family.</text>
</comment>
<proteinExistence type="inferred from homology"/>
<dbReference type="SUPFAM" id="SSF143120">
    <property type="entry name" value="YefM-like"/>
    <property type="match status" value="1"/>
</dbReference>
<dbReference type="InterPro" id="IPR006442">
    <property type="entry name" value="Antitoxin_Phd/YefM"/>
</dbReference>
<evidence type="ECO:0000256" key="1">
    <source>
        <dbReference type="ARBA" id="ARBA00009981"/>
    </source>
</evidence>
<dbReference type="AlphaFoldDB" id="F8UHB8"/>
<organism evidence="2">
    <name type="scientific">uncultured microorganism</name>
    <dbReference type="NCBI Taxonomy" id="358574"/>
    <lineage>
        <taxon>unclassified sequences</taxon>
        <taxon>environmental samples</taxon>
    </lineage>
</organism>
<dbReference type="EMBL" id="JF805117">
    <property type="protein sequence ID" value="AEI30425.1"/>
    <property type="molecule type" value="Genomic_DNA"/>
</dbReference>
<dbReference type="Gene3D" id="3.40.1620.10">
    <property type="entry name" value="YefM-like domain"/>
    <property type="match status" value="1"/>
</dbReference>
<dbReference type="NCBIfam" id="TIGR01552">
    <property type="entry name" value="phd_fam"/>
    <property type="match status" value="1"/>
</dbReference>
<gene>
    <name evidence="2" type="ORF">LDC_03487</name>
</gene>
<accession>F8UHB8</accession>
<protein>
    <submittedName>
        <fullName evidence="2">Protein containing DUF172</fullName>
    </submittedName>
</protein>
<dbReference type="Pfam" id="PF02604">
    <property type="entry name" value="PhdYeFM_antitox"/>
    <property type="match status" value="1"/>
</dbReference>
<name>F8UHB8_9ZZZZ</name>